<evidence type="ECO:0000256" key="1">
    <source>
        <dbReference type="ARBA" id="ARBA00006524"/>
    </source>
</evidence>
<evidence type="ECO:0000313" key="5">
    <source>
        <dbReference type="Proteomes" id="UP000190274"/>
    </source>
</evidence>
<dbReference type="AlphaFoldDB" id="A0A1G4K4E4"/>
<dbReference type="InterPro" id="IPR019398">
    <property type="entry name" value="Pre-rRNA_process_TSR2"/>
</dbReference>
<keyword evidence="2" id="KW-0698">rRNA processing</keyword>
<comment type="similarity">
    <text evidence="1">Belongs to the TSR2 family.</text>
</comment>
<dbReference type="GO" id="GO:0000463">
    <property type="term" value="P:maturation of LSU-rRNA from tricistronic rRNA transcript (SSU-rRNA, 5.8S rRNA, LSU-rRNA)"/>
    <property type="evidence" value="ECO:0007669"/>
    <property type="project" value="EnsemblFungi"/>
</dbReference>
<dbReference type="PANTHER" id="PTHR21250">
    <property type="entry name" value="PRE-RRNA-PROCESSING PROTEIN TSR2 HOMOLOG"/>
    <property type="match status" value="1"/>
</dbReference>
<dbReference type="EMBL" id="LT598461">
    <property type="protein sequence ID" value="SCU98621.1"/>
    <property type="molecule type" value="Genomic_DNA"/>
</dbReference>
<feature type="region of interest" description="Disordered" evidence="3">
    <location>
        <begin position="141"/>
        <end position="214"/>
    </location>
</feature>
<dbReference type="STRING" id="1266660.A0A1G4K4E4"/>
<dbReference type="OrthoDB" id="263560at2759"/>
<accession>A0A1G4K4E4</accession>
<feature type="compositionally biased region" description="Basic and acidic residues" evidence="3">
    <location>
        <begin position="180"/>
        <end position="192"/>
    </location>
</feature>
<organism evidence="4 5">
    <name type="scientific">Lachancea dasiensis</name>
    <dbReference type="NCBI Taxonomy" id="1072105"/>
    <lineage>
        <taxon>Eukaryota</taxon>
        <taxon>Fungi</taxon>
        <taxon>Dikarya</taxon>
        <taxon>Ascomycota</taxon>
        <taxon>Saccharomycotina</taxon>
        <taxon>Saccharomycetes</taxon>
        <taxon>Saccharomycetales</taxon>
        <taxon>Saccharomycetaceae</taxon>
        <taxon>Lachancea</taxon>
    </lineage>
</organism>
<evidence type="ECO:0000313" key="4">
    <source>
        <dbReference type="EMBL" id="SCU98621.1"/>
    </source>
</evidence>
<dbReference type="GO" id="GO:0043022">
    <property type="term" value="F:ribosome binding"/>
    <property type="evidence" value="ECO:0007669"/>
    <property type="project" value="EnsemblFungi"/>
</dbReference>
<evidence type="ECO:0000256" key="3">
    <source>
        <dbReference type="SAM" id="MobiDB-lite"/>
    </source>
</evidence>
<feature type="compositionally biased region" description="Acidic residues" evidence="3">
    <location>
        <begin position="162"/>
        <end position="172"/>
    </location>
</feature>
<proteinExistence type="inferred from homology"/>
<dbReference type="Proteomes" id="UP000190274">
    <property type="component" value="Chromosome H"/>
</dbReference>
<name>A0A1G4K4E4_9SACH</name>
<reference evidence="4 5" key="1">
    <citation type="submission" date="2016-03" db="EMBL/GenBank/DDBJ databases">
        <authorList>
            <person name="Devillers H."/>
        </authorList>
    </citation>
    <scope>NUCLEOTIDE SEQUENCE [LARGE SCALE GENOMIC DNA]</scope>
    <source>
        <strain evidence="4">CBS 10888</strain>
    </source>
</reference>
<dbReference type="Pfam" id="PF10273">
    <property type="entry name" value="WGG"/>
    <property type="match status" value="1"/>
</dbReference>
<evidence type="ECO:0000256" key="2">
    <source>
        <dbReference type="ARBA" id="ARBA00022552"/>
    </source>
</evidence>
<dbReference type="GO" id="GO:0005634">
    <property type="term" value="C:nucleus"/>
    <property type="evidence" value="ECO:0007669"/>
    <property type="project" value="EnsemblFungi"/>
</dbReference>
<gene>
    <name evidence="4" type="ORF">LADA_0H14312G</name>
</gene>
<protein>
    <submittedName>
        <fullName evidence="4">LADA_0H14312g1_1</fullName>
    </submittedName>
</protein>
<sequence>MATTIDELAYVEASKEKASLAFENDKQMARFELGVSMLIHKWEALDLAVQNGWGGPESAEKRDWITAIVIDLFKTGRVVEVALIEETMLYAMMDEFETNVDDDSALPIAAQILEMYKECAEENYSTVENLYQAWTEKQKSKEAKREIQIGDDPWNPDVSGSEGEEEDEEDLADSPPPLVHDADHDVDMDAQKNEPVVDEDGFELVQKKGRKPKN</sequence>
<dbReference type="GO" id="GO:0000462">
    <property type="term" value="P:maturation of SSU-rRNA from tricistronic rRNA transcript (SSU-rRNA, 5.8S rRNA, LSU-rRNA)"/>
    <property type="evidence" value="ECO:0007669"/>
    <property type="project" value="EnsemblFungi"/>
</dbReference>
<keyword evidence="5" id="KW-1185">Reference proteome</keyword>